<keyword evidence="1" id="KW-0472">Membrane</keyword>
<dbReference type="AlphaFoldDB" id="A0A016RRQ6"/>
<keyword evidence="3" id="KW-1185">Reference proteome</keyword>
<dbReference type="Proteomes" id="UP000024635">
    <property type="component" value="Unassembled WGS sequence"/>
</dbReference>
<organism evidence="2 3">
    <name type="scientific">Ancylostoma ceylanicum</name>
    <dbReference type="NCBI Taxonomy" id="53326"/>
    <lineage>
        <taxon>Eukaryota</taxon>
        <taxon>Metazoa</taxon>
        <taxon>Ecdysozoa</taxon>
        <taxon>Nematoda</taxon>
        <taxon>Chromadorea</taxon>
        <taxon>Rhabditida</taxon>
        <taxon>Rhabditina</taxon>
        <taxon>Rhabditomorpha</taxon>
        <taxon>Strongyloidea</taxon>
        <taxon>Ancylostomatidae</taxon>
        <taxon>Ancylostomatinae</taxon>
        <taxon>Ancylostoma</taxon>
    </lineage>
</organism>
<dbReference type="OrthoDB" id="10403731at2759"/>
<evidence type="ECO:0000313" key="3">
    <source>
        <dbReference type="Proteomes" id="UP000024635"/>
    </source>
</evidence>
<feature type="transmembrane region" description="Helical" evidence="1">
    <location>
        <begin position="40"/>
        <end position="59"/>
    </location>
</feature>
<evidence type="ECO:0000313" key="2">
    <source>
        <dbReference type="EMBL" id="EYB81003.1"/>
    </source>
</evidence>
<dbReference type="EMBL" id="JARK01001731">
    <property type="protein sequence ID" value="EYB81003.1"/>
    <property type="molecule type" value="Genomic_DNA"/>
</dbReference>
<comment type="caution">
    <text evidence="2">The sequence shown here is derived from an EMBL/GenBank/DDBJ whole genome shotgun (WGS) entry which is preliminary data.</text>
</comment>
<reference evidence="3" key="1">
    <citation type="journal article" date="2015" name="Nat. Genet.">
        <title>The genome and transcriptome of the zoonotic hookworm Ancylostoma ceylanicum identify infection-specific gene families.</title>
        <authorList>
            <person name="Schwarz E.M."/>
            <person name="Hu Y."/>
            <person name="Antoshechkin I."/>
            <person name="Miller M.M."/>
            <person name="Sternberg P.W."/>
            <person name="Aroian R.V."/>
        </authorList>
    </citation>
    <scope>NUCLEOTIDE SEQUENCE</scope>
    <source>
        <strain evidence="3">HY135</strain>
    </source>
</reference>
<proteinExistence type="predicted"/>
<name>A0A016RRQ6_9BILA</name>
<sequence length="157" mass="15772">MRLFKHRDADQLSSLLSCHSTSRQSSAFSKEVGTTRKMNALLLILAFVPALSAQLFAIASPGGGMNAGGAIGCGNTGYLRFAGRAAINCGNNNAVGMGGYGAAPCCPCPGAPTQVGAWPWLGGMAATTPQTVILNACVPACCNTGFGGIGTGAFGKK</sequence>
<accession>A0A016RRQ6</accession>
<keyword evidence="1" id="KW-1133">Transmembrane helix</keyword>
<evidence type="ECO:0000256" key="1">
    <source>
        <dbReference type="SAM" id="Phobius"/>
    </source>
</evidence>
<gene>
    <name evidence="2" type="primary">Acey_s0395.g656</name>
    <name evidence="2" type="ORF">Y032_0395g656</name>
</gene>
<keyword evidence="1" id="KW-0812">Transmembrane</keyword>
<protein>
    <submittedName>
        <fullName evidence="2">Uncharacterized protein</fullName>
    </submittedName>
</protein>